<keyword evidence="1" id="KW-0812">Transmembrane</keyword>
<protein>
    <submittedName>
        <fullName evidence="2">Uncharacterized protein</fullName>
    </submittedName>
</protein>
<reference evidence="2" key="2">
    <citation type="submission" date="2023-02" db="EMBL/GenBank/DDBJ databases">
        <authorList>
            <person name="Swenson N.G."/>
            <person name="Wegrzyn J.L."/>
            <person name="Mcevoy S.L."/>
        </authorList>
    </citation>
    <scope>NUCLEOTIDE SEQUENCE</scope>
    <source>
        <strain evidence="2">91603</strain>
        <tissue evidence="2">Leaf</tissue>
    </source>
</reference>
<name>A0AAD5IYV1_ACENE</name>
<dbReference type="AlphaFoldDB" id="A0AAD5IYV1"/>
<keyword evidence="3" id="KW-1185">Reference proteome</keyword>
<evidence type="ECO:0000256" key="1">
    <source>
        <dbReference type="SAM" id="Phobius"/>
    </source>
</evidence>
<dbReference type="Proteomes" id="UP001064489">
    <property type="component" value="Chromosome 4"/>
</dbReference>
<accession>A0AAD5IYV1</accession>
<keyword evidence="1" id="KW-0472">Membrane</keyword>
<dbReference type="EMBL" id="JAJSOW010000101">
    <property type="protein sequence ID" value="KAI9180644.1"/>
    <property type="molecule type" value="Genomic_DNA"/>
</dbReference>
<keyword evidence="1" id="KW-1133">Transmembrane helix</keyword>
<feature type="transmembrane region" description="Helical" evidence="1">
    <location>
        <begin position="6"/>
        <end position="24"/>
    </location>
</feature>
<organism evidence="2 3">
    <name type="scientific">Acer negundo</name>
    <name type="common">Box elder</name>
    <dbReference type="NCBI Taxonomy" id="4023"/>
    <lineage>
        <taxon>Eukaryota</taxon>
        <taxon>Viridiplantae</taxon>
        <taxon>Streptophyta</taxon>
        <taxon>Embryophyta</taxon>
        <taxon>Tracheophyta</taxon>
        <taxon>Spermatophyta</taxon>
        <taxon>Magnoliopsida</taxon>
        <taxon>eudicotyledons</taxon>
        <taxon>Gunneridae</taxon>
        <taxon>Pentapetalae</taxon>
        <taxon>rosids</taxon>
        <taxon>malvids</taxon>
        <taxon>Sapindales</taxon>
        <taxon>Sapindaceae</taxon>
        <taxon>Hippocastanoideae</taxon>
        <taxon>Acereae</taxon>
        <taxon>Acer</taxon>
    </lineage>
</organism>
<evidence type="ECO:0000313" key="2">
    <source>
        <dbReference type="EMBL" id="KAI9180644.1"/>
    </source>
</evidence>
<sequence length="170" mass="19085">MAESPSLYLGVIVLGYFAMVVSDVDSSLVPSFFDLFEVSPEFKIVVHGVVVGNSPSCAVCGWDMHRSYCSEKPSRYRALLVRRYLRDCLWILSDAFLFRGRVPSCRNFIIEVINDLRSSLYSGIKTWVAGSSVTLSLDRRKTITVLGSFIFEVDVSLASASAYELWFLDI</sequence>
<gene>
    <name evidence="2" type="ORF">LWI28_006894</name>
</gene>
<reference evidence="2" key="1">
    <citation type="journal article" date="2022" name="Plant J.">
        <title>Strategies of tolerance reflected in two North American maple genomes.</title>
        <authorList>
            <person name="McEvoy S.L."/>
            <person name="Sezen U.U."/>
            <person name="Trouern-Trend A."/>
            <person name="McMahon S.M."/>
            <person name="Schaberg P.G."/>
            <person name="Yang J."/>
            <person name="Wegrzyn J.L."/>
            <person name="Swenson N.G."/>
        </authorList>
    </citation>
    <scope>NUCLEOTIDE SEQUENCE</scope>
    <source>
        <strain evidence="2">91603</strain>
    </source>
</reference>
<evidence type="ECO:0000313" key="3">
    <source>
        <dbReference type="Proteomes" id="UP001064489"/>
    </source>
</evidence>
<proteinExistence type="predicted"/>
<comment type="caution">
    <text evidence="2">The sequence shown here is derived from an EMBL/GenBank/DDBJ whole genome shotgun (WGS) entry which is preliminary data.</text>
</comment>